<dbReference type="EMBL" id="QJKB01000001">
    <property type="protein sequence ID" value="PXX46849.1"/>
    <property type="molecule type" value="Genomic_DNA"/>
</dbReference>
<proteinExistence type="predicted"/>
<dbReference type="InterPro" id="IPR036271">
    <property type="entry name" value="Tet_transcr_reg_TetR-rel_C_sf"/>
</dbReference>
<sequence>MPKEIITDTTGQALPGVETTKKRGRPVLDDTESIRQDLIRKSAQLFRKKGYDNTTVRDIAAAVGIQSGSWFYHFKTKQDILVAVMEQGMQKSLEEIEKLALADLPPRLAFQHLVQVHLNTLLAPEHDFIAVLLYEWRALDKPARARIIALKDRYEAAWEQVIIALHASGDWTMPTHIDKLLMFGTLNWTAQWYRRGSGISIDELAEQAIQFILRTKPQ</sequence>
<evidence type="ECO:0000259" key="4">
    <source>
        <dbReference type="PROSITE" id="PS50977"/>
    </source>
</evidence>
<dbReference type="Gene3D" id="1.10.357.10">
    <property type="entry name" value="Tetracycline Repressor, domain 2"/>
    <property type="match status" value="1"/>
</dbReference>
<dbReference type="PRINTS" id="PR00455">
    <property type="entry name" value="HTHTETR"/>
</dbReference>
<dbReference type="SUPFAM" id="SSF48498">
    <property type="entry name" value="Tetracyclin repressor-like, C-terminal domain"/>
    <property type="match status" value="1"/>
</dbReference>
<dbReference type="OrthoDB" id="9798857at2"/>
<dbReference type="PANTHER" id="PTHR30055:SF183">
    <property type="entry name" value="NUCLEOID OCCLUSION FACTOR SLMA"/>
    <property type="match status" value="1"/>
</dbReference>
<dbReference type="GO" id="GO:0003700">
    <property type="term" value="F:DNA-binding transcription factor activity"/>
    <property type="evidence" value="ECO:0007669"/>
    <property type="project" value="TreeGrafter"/>
</dbReference>
<evidence type="ECO:0000313" key="5">
    <source>
        <dbReference type="EMBL" id="PXX46849.1"/>
    </source>
</evidence>
<dbReference type="RefSeq" id="WP_110253292.1">
    <property type="nucleotide sequence ID" value="NZ_QJKB01000001.1"/>
</dbReference>
<name>A0A318JHH2_9BURK</name>
<reference evidence="5 6" key="1">
    <citation type="submission" date="2018-05" db="EMBL/GenBank/DDBJ databases">
        <title>Genomic Encyclopedia of Type Strains, Phase IV (KMG-IV): sequencing the most valuable type-strain genomes for metagenomic binning, comparative biology and taxonomic classification.</title>
        <authorList>
            <person name="Goeker M."/>
        </authorList>
    </citation>
    <scope>NUCLEOTIDE SEQUENCE [LARGE SCALE GENOMIC DNA]</scope>
    <source>
        <strain evidence="5 6">DSM 19792</strain>
    </source>
</reference>
<evidence type="ECO:0000256" key="1">
    <source>
        <dbReference type="ARBA" id="ARBA00023054"/>
    </source>
</evidence>
<dbReference type="PANTHER" id="PTHR30055">
    <property type="entry name" value="HTH-TYPE TRANSCRIPTIONAL REGULATOR RUTR"/>
    <property type="match status" value="1"/>
</dbReference>
<dbReference type="InterPro" id="IPR001647">
    <property type="entry name" value="HTH_TetR"/>
</dbReference>
<evidence type="ECO:0000313" key="6">
    <source>
        <dbReference type="Proteomes" id="UP000247792"/>
    </source>
</evidence>
<evidence type="ECO:0000256" key="3">
    <source>
        <dbReference type="PROSITE-ProRule" id="PRU00335"/>
    </source>
</evidence>
<gene>
    <name evidence="5" type="ORF">DFR42_101425</name>
</gene>
<dbReference type="SUPFAM" id="SSF46689">
    <property type="entry name" value="Homeodomain-like"/>
    <property type="match status" value="1"/>
</dbReference>
<dbReference type="Pfam" id="PF00440">
    <property type="entry name" value="TetR_N"/>
    <property type="match status" value="1"/>
</dbReference>
<feature type="DNA-binding region" description="H-T-H motif" evidence="3">
    <location>
        <begin position="55"/>
        <end position="74"/>
    </location>
</feature>
<dbReference type="InterPro" id="IPR050109">
    <property type="entry name" value="HTH-type_TetR-like_transc_reg"/>
</dbReference>
<keyword evidence="6" id="KW-1185">Reference proteome</keyword>
<dbReference type="Proteomes" id="UP000247792">
    <property type="component" value="Unassembled WGS sequence"/>
</dbReference>
<evidence type="ECO:0000256" key="2">
    <source>
        <dbReference type="ARBA" id="ARBA00023125"/>
    </source>
</evidence>
<accession>A0A318JHH2</accession>
<dbReference type="InterPro" id="IPR009057">
    <property type="entry name" value="Homeodomain-like_sf"/>
</dbReference>
<dbReference type="Pfam" id="PF17932">
    <property type="entry name" value="TetR_C_24"/>
    <property type="match status" value="1"/>
</dbReference>
<dbReference type="PROSITE" id="PS50977">
    <property type="entry name" value="HTH_TETR_2"/>
    <property type="match status" value="1"/>
</dbReference>
<protein>
    <submittedName>
        <fullName evidence="5">TetR family transcriptional regulator</fullName>
    </submittedName>
</protein>
<keyword evidence="1" id="KW-0175">Coiled coil</keyword>
<comment type="caution">
    <text evidence="5">The sequence shown here is derived from an EMBL/GenBank/DDBJ whole genome shotgun (WGS) entry which is preliminary data.</text>
</comment>
<dbReference type="AlphaFoldDB" id="A0A318JHH2"/>
<keyword evidence="2 3" id="KW-0238">DNA-binding</keyword>
<dbReference type="GO" id="GO:0000976">
    <property type="term" value="F:transcription cis-regulatory region binding"/>
    <property type="evidence" value="ECO:0007669"/>
    <property type="project" value="TreeGrafter"/>
</dbReference>
<feature type="domain" description="HTH tetR-type" evidence="4">
    <location>
        <begin position="32"/>
        <end position="92"/>
    </location>
</feature>
<dbReference type="InterPro" id="IPR041490">
    <property type="entry name" value="KstR2_TetR_C"/>
</dbReference>
<organism evidence="5 6">
    <name type="scientific">Undibacterium pigrum</name>
    <dbReference type="NCBI Taxonomy" id="401470"/>
    <lineage>
        <taxon>Bacteria</taxon>
        <taxon>Pseudomonadati</taxon>
        <taxon>Pseudomonadota</taxon>
        <taxon>Betaproteobacteria</taxon>
        <taxon>Burkholderiales</taxon>
        <taxon>Oxalobacteraceae</taxon>
        <taxon>Undibacterium</taxon>
    </lineage>
</organism>